<dbReference type="AlphaFoldDB" id="A0A848K618"/>
<comment type="similarity">
    <text evidence="1">Belongs to the ATP-dependent AMP-binding enzyme family.</text>
</comment>
<evidence type="ECO:0000313" key="5">
    <source>
        <dbReference type="EMBL" id="NMN93839.1"/>
    </source>
</evidence>
<protein>
    <submittedName>
        <fullName evidence="5">Acyl-CoA synthetase</fullName>
    </submittedName>
</protein>
<dbReference type="InterPro" id="IPR000873">
    <property type="entry name" value="AMP-dep_synth/lig_dom"/>
</dbReference>
<name>A0A848K618_9NOCA</name>
<dbReference type="InterPro" id="IPR042099">
    <property type="entry name" value="ANL_N_sf"/>
</dbReference>
<evidence type="ECO:0000259" key="3">
    <source>
        <dbReference type="Pfam" id="PF00501"/>
    </source>
</evidence>
<dbReference type="Gene3D" id="3.30.300.30">
    <property type="match status" value="1"/>
</dbReference>
<accession>A0A848K618</accession>
<comment type="caution">
    <text evidence="5">The sequence shown here is derived from an EMBL/GenBank/DDBJ whole genome shotgun (WGS) entry which is preliminary data.</text>
</comment>
<dbReference type="Pfam" id="PF13193">
    <property type="entry name" value="AMP-binding_C"/>
    <property type="match status" value="1"/>
</dbReference>
<reference evidence="5 6" key="2">
    <citation type="submission" date="2020-06" db="EMBL/GenBank/DDBJ databases">
        <title>Antribacter stalactiti gen. nov., sp. nov., a new member of the family Nacardiaceae isolated from a cave.</title>
        <authorList>
            <person name="Kim I.S."/>
        </authorList>
    </citation>
    <scope>NUCLEOTIDE SEQUENCE [LARGE SCALE GENOMIC DNA]</scope>
    <source>
        <strain evidence="5 6">YC2-7</strain>
    </source>
</reference>
<feature type="domain" description="AMP-dependent synthetase/ligase" evidence="3">
    <location>
        <begin position="6"/>
        <end position="357"/>
    </location>
</feature>
<dbReference type="Proteomes" id="UP000535543">
    <property type="component" value="Unassembled WGS sequence"/>
</dbReference>
<dbReference type="PANTHER" id="PTHR43201:SF5">
    <property type="entry name" value="MEDIUM-CHAIN ACYL-COA LIGASE ACSF2, MITOCHONDRIAL"/>
    <property type="match status" value="1"/>
</dbReference>
<dbReference type="RefSeq" id="WP_169584527.1">
    <property type="nucleotide sequence ID" value="NZ_VCQU01000001.1"/>
</dbReference>
<feature type="domain" description="AMP-binding enzyme C-terminal" evidence="4">
    <location>
        <begin position="420"/>
        <end position="498"/>
    </location>
</feature>
<dbReference type="Gene3D" id="3.40.50.12780">
    <property type="entry name" value="N-terminal domain of ligase-like"/>
    <property type="match status" value="1"/>
</dbReference>
<evidence type="ECO:0000256" key="1">
    <source>
        <dbReference type="ARBA" id="ARBA00006432"/>
    </source>
</evidence>
<evidence type="ECO:0000259" key="4">
    <source>
        <dbReference type="Pfam" id="PF13193"/>
    </source>
</evidence>
<evidence type="ECO:0000256" key="2">
    <source>
        <dbReference type="ARBA" id="ARBA00022598"/>
    </source>
</evidence>
<dbReference type="GO" id="GO:0006631">
    <property type="term" value="P:fatty acid metabolic process"/>
    <property type="evidence" value="ECO:0007669"/>
    <property type="project" value="TreeGrafter"/>
</dbReference>
<dbReference type="Pfam" id="PF00501">
    <property type="entry name" value="AMP-binding"/>
    <property type="match status" value="1"/>
</dbReference>
<dbReference type="InterPro" id="IPR045851">
    <property type="entry name" value="AMP-bd_C_sf"/>
</dbReference>
<keyword evidence="2" id="KW-0436">Ligase</keyword>
<dbReference type="PROSITE" id="PS00455">
    <property type="entry name" value="AMP_BINDING"/>
    <property type="match status" value="1"/>
</dbReference>
<organism evidence="5 6">
    <name type="scientific">Antrihabitans stalactiti</name>
    <dbReference type="NCBI Taxonomy" id="2584121"/>
    <lineage>
        <taxon>Bacteria</taxon>
        <taxon>Bacillati</taxon>
        <taxon>Actinomycetota</taxon>
        <taxon>Actinomycetes</taxon>
        <taxon>Mycobacteriales</taxon>
        <taxon>Nocardiaceae</taxon>
        <taxon>Antrihabitans</taxon>
    </lineage>
</organism>
<dbReference type="InterPro" id="IPR025110">
    <property type="entry name" value="AMP-bd_C"/>
</dbReference>
<reference evidence="5 6" key="1">
    <citation type="submission" date="2019-05" db="EMBL/GenBank/DDBJ databases">
        <authorList>
            <person name="Lee S.D."/>
        </authorList>
    </citation>
    <scope>NUCLEOTIDE SEQUENCE [LARGE SCALE GENOMIC DNA]</scope>
    <source>
        <strain evidence="5 6">YC2-7</strain>
    </source>
</reference>
<dbReference type="PANTHER" id="PTHR43201">
    <property type="entry name" value="ACYL-COA SYNTHETASE"/>
    <property type="match status" value="1"/>
</dbReference>
<evidence type="ECO:0000313" key="6">
    <source>
        <dbReference type="Proteomes" id="UP000535543"/>
    </source>
</evidence>
<dbReference type="GO" id="GO:0031956">
    <property type="term" value="F:medium-chain fatty acid-CoA ligase activity"/>
    <property type="evidence" value="ECO:0007669"/>
    <property type="project" value="TreeGrafter"/>
</dbReference>
<dbReference type="EMBL" id="VCQU01000001">
    <property type="protein sequence ID" value="NMN93839.1"/>
    <property type="molecule type" value="Genomic_DNA"/>
</dbReference>
<gene>
    <name evidence="5" type="ORF">FGL95_02135</name>
</gene>
<sequence length="516" mass="55857">MYPGTHARTTPLKPAVIMSGSQREMSYRELDDSSRQLAVALADLGLRRGDVVAMFSDNAVECFTIYWAALRSGLYLTAINFHLTAEEAAYIVRDCDAKVLIASGRLETLAEDVRRLAPEIEHAFSFEGELAGFGSYADLLVSGGDRELAEQPRGSDMLYSSGTTGRPKGIKPPLLPIAVDEPGDALTALAGQMFGINAADVYLSPAPIYHAAPLRWCGAVHAYGGTVVVMERFRAEDALAAIEKHGVTVAQLVPTMFVRMLQLDAGVRNSYDVSSLRIAMHAAAPCPKDVKLAMIEWLGPILIEYYGSTEGAGITVINSQEWATKQGSVGRSMLGPVHVCNEDGDELPAGEPGLVYFERAERPFEYHKDLAKTKQAEHPAHANWTTVGDIGYVDSDGYLYLTDRQSFMIISGGVNIYPQEVEDVLTLHPAVFDVAVIGVPDPAMGEQVKAVVQLRDGIVPSDELADELIAHARTKVAAYKAPKSLDFVSSLPRTETGKMMKRLLVARYTAQPAVGG</sequence>
<keyword evidence="6" id="KW-1185">Reference proteome</keyword>
<proteinExistence type="inferred from homology"/>
<dbReference type="InterPro" id="IPR020845">
    <property type="entry name" value="AMP-binding_CS"/>
</dbReference>
<dbReference type="SUPFAM" id="SSF56801">
    <property type="entry name" value="Acetyl-CoA synthetase-like"/>
    <property type="match status" value="1"/>
</dbReference>